<gene>
    <name evidence="1" type="ORF">H4W81_008899</name>
</gene>
<accession>A0ABR9KVS3</accession>
<evidence type="ECO:0000313" key="1">
    <source>
        <dbReference type="EMBL" id="MBE1566120.1"/>
    </source>
</evidence>
<protein>
    <recommendedName>
        <fullName evidence="3">Lipoprotein</fullName>
    </recommendedName>
</protein>
<dbReference type="RefSeq" id="WP_192780208.1">
    <property type="nucleotide sequence ID" value="NZ_BAAASY010000013.1"/>
</dbReference>
<comment type="caution">
    <text evidence="1">The sequence shown here is derived from an EMBL/GenBank/DDBJ whole genome shotgun (WGS) entry which is preliminary data.</text>
</comment>
<dbReference type="Proteomes" id="UP000661607">
    <property type="component" value="Unassembled WGS sequence"/>
</dbReference>
<evidence type="ECO:0008006" key="3">
    <source>
        <dbReference type="Google" id="ProtNLM"/>
    </source>
</evidence>
<dbReference type="PROSITE" id="PS51257">
    <property type="entry name" value="PROKAR_LIPOPROTEIN"/>
    <property type="match status" value="1"/>
</dbReference>
<reference evidence="1 2" key="1">
    <citation type="submission" date="2020-10" db="EMBL/GenBank/DDBJ databases">
        <title>Sequencing the genomes of 1000 actinobacteria strains.</title>
        <authorList>
            <person name="Klenk H.-P."/>
        </authorList>
    </citation>
    <scope>NUCLEOTIDE SEQUENCE [LARGE SCALE GENOMIC DNA]</scope>
    <source>
        <strain evidence="1 2">DSM 43748</strain>
    </source>
</reference>
<proteinExistence type="predicted"/>
<organism evidence="1 2">
    <name type="scientific">Nonomuraea africana</name>
    <dbReference type="NCBI Taxonomy" id="46171"/>
    <lineage>
        <taxon>Bacteria</taxon>
        <taxon>Bacillati</taxon>
        <taxon>Actinomycetota</taxon>
        <taxon>Actinomycetes</taxon>
        <taxon>Streptosporangiales</taxon>
        <taxon>Streptosporangiaceae</taxon>
        <taxon>Nonomuraea</taxon>
    </lineage>
</organism>
<evidence type="ECO:0000313" key="2">
    <source>
        <dbReference type="Proteomes" id="UP000661607"/>
    </source>
</evidence>
<sequence length="315" mass="34593">MRFFRGGLAMALLGAAVCGCAVTDWAVRQRLGEAAPVATATPAPTAKDAKDAELPADARELYLESLRQQALQPTVHLVHEYYRQKKFYPGGSRSVVVSRFDYGTKAVHLENSQVTVAGGKTWTAWSTWCLDGSEDWFWTREVGWSLRSSSGCPSLPSQAWLNDGLGVGGLTEEQADVFVGKLREWTGLITARGMSVVKRDGKPYVRLEIRVRPVRFGGGRPVGAGLYHDAFKHTELDGIAHPYGLLAGGGSAMDIVRYIDPETRLPVYSETRETGSGAWRMHRVEYEFGRPVGESARPAKPGIARLRWQPEGAVM</sequence>
<keyword evidence="2" id="KW-1185">Reference proteome</keyword>
<dbReference type="EMBL" id="JADBEF010000001">
    <property type="protein sequence ID" value="MBE1566120.1"/>
    <property type="molecule type" value="Genomic_DNA"/>
</dbReference>
<name>A0ABR9KVS3_9ACTN</name>